<dbReference type="AlphaFoldDB" id="A0A167XN83"/>
<proteinExistence type="predicted"/>
<organism evidence="1 2">
    <name type="scientific">Athelia psychrophila</name>
    <dbReference type="NCBI Taxonomy" id="1759441"/>
    <lineage>
        <taxon>Eukaryota</taxon>
        <taxon>Fungi</taxon>
        <taxon>Dikarya</taxon>
        <taxon>Basidiomycota</taxon>
        <taxon>Agaricomycotina</taxon>
        <taxon>Agaricomycetes</taxon>
        <taxon>Agaricomycetidae</taxon>
        <taxon>Atheliales</taxon>
        <taxon>Atheliaceae</taxon>
        <taxon>Athelia</taxon>
    </lineage>
</organism>
<keyword evidence="2" id="KW-1185">Reference proteome</keyword>
<dbReference type="OrthoDB" id="3064467at2759"/>
<evidence type="ECO:0000313" key="2">
    <source>
        <dbReference type="Proteomes" id="UP000076532"/>
    </source>
</evidence>
<protein>
    <recommendedName>
        <fullName evidence="3">NB-ARC domain-containing protein</fullName>
    </recommendedName>
</protein>
<evidence type="ECO:0000313" key="1">
    <source>
        <dbReference type="EMBL" id="KZP07394.1"/>
    </source>
</evidence>
<reference evidence="1 2" key="1">
    <citation type="journal article" date="2016" name="Mol. Biol. Evol.">
        <title>Comparative Genomics of Early-Diverging Mushroom-Forming Fungi Provides Insights into the Origins of Lignocellulose Decay Capabilities.</title>
        <authorList>
            <person name="Nagy L.G."/>
            <person name="Riley R."/>
            <person name="Tritt A."/>
            <person name="Adam C."/>
            <person name="Daum C."/>
            <person name="Floudas D."/>
            <person name="Sun H."/>
            <person name="Yadav J.S."/>
            <person name="Pangilinan J."/>
            <person name="Larsson K.H."/>
            <person name="Matsuura K."/>
            <person name="Barry K."/>
            <person name="Labutti K."/>
            <person name="Kuo R."/>
            <person name="Ohm R.A."/>
            <person name="Bhattacharya S.S."/>
            <person name="Shirouzu T."/>
            <person name="Yoshinaga Y."/>
            <person name="Martin F.M."/>
            <person name="Grigoriev I.V."/>
            <person name="Hibbett D.S."/>
        </authorList>
    </citation>
    <scope>NUCLEOTIDE SEQUENCE [LARGE SCALE GENOMIC DNA]</scope>
    <source>
        <strain evidence="1 2">CBS 109695</strain>
    </source>
</reference>
<dbReference type="Proteomes" id="UP000076532">
    <property type="component" value="Unassembled WGS sequence"/>
</dbReference>
<dbReference type="EMBL" id="KV417752">
    <property type="protein sequence ID" value="KZP07394.1"/>
    <property type="molecule type" value="Genomic_DNA"/>
</dbReference>
<evidence type="ECO:0008006" key="3">
    <source>
        <dbReference type="Google" id="ProtNLM"/>
    </source>
</evidence>
<name>A0A167XN83_9AGAM</name>
<dbReference type="InterPro" id="IPR027417">
    <property type="entry name" value="P-loop_NTPase"/>
</dbReference>
<accession>A0A167XN83</accession>
<dbReference type="Gene3D" id="3.40.50.300">
    <property type="entry name" value="P-loop containing nucleotide triphosphate hydrolases"/>
    <property type="match status" value="1"/>
</dbReference>
<gene>
    <name evidence="1" type="ORF">FIBSPDRAFT_965659</name>
</gene>
<dbReference type="SUPFAM" id="SSF52540">
    <property type="entry name" value="P-loop containing nucleoside triphosphate hydrolases"/>
    <property type="match status" value="1"/>
</dbReference>
<dbReference type="STRING" id="436010.A0A167XN83"/>
<sequence>MSPSCRHRNPPPATDRLGIVAEPYLHAFSGSGLERRVRNSLQAPSLDARHRNAQGVERELFIQAQARIVPASVPMYPRGSRAWATGLSEYGSPGPSFHTIGTLGPVTNVAGHIVHGNMNIYNSASVPSSGLSVPPPSQPSPPDIWFGREEIVSTLAGIITGNENPRLAILGSGGIGKTSAALHVIHHEAVVARYRNRIFFVACDAATSADLLASRILQVMGVSVGAGENLLTALHLALKCAPPTLPPF</sequence>